<dbReference type="KEGG" id="mtim:DIR46_23085"/>
<organism evidence="4 5">
    <name type="scientific">Massilia oculi</name>
    <dbReference type="NCBI Taxonomy" id="945844"/>
    <lineage>
        <taxon>Bacteria</taxon>
        <taxon>Pseudomonadati</taxon>
        <taxon>Pseudomonadota</taxon>
        <taxon>Betaproteobacteria</taxon>
        <taxon>Burkholderiales</taxon>
        <taxon>Oxalobacteraceae</taxon>
        <taxon>Telluria group</taxon>
        <taxon>Massilia</taxon>
    </lineage>
</organism>
<dbReference type="GO" id="GO:0000160">
    <property type="term" value="P:phosphorelay signal transduction system"/>
    <property type="evidence" value="ECO:0007669"/>
    <property type="project" value="InterPro"/>
</dbReference>
<evidence type="ECO:0000313" key="4">
    <source>
        <dbReference type="EMBL" id="AWL07022.1"/>
    </source>
</evidence>
<dbReference type="InterPro" id="IPR016032">
    <property type="entry name" value="Sig_transdc_resp-reg_C-effctor"/>
</dbReference>
<dbReference type="CDD" id="cd00383">
    <property type="entry name" value="trans_reg_C"/>
    <property type="match status" value="1"/>
</dbReference>
<gene>
    <name evidence="4" type="ORF">DIR46_23085</name>
</gene>
<dbReference type="GO" id="GO:0006355">
    <property type="term" value="P:regulation of DNA-templated transcription"/>
    <property type="evidence" value="ECO:0007669"/>
    <property type="project" value="InterPro"/>
</dbReference>
<dbReference type="SMART" id="SM00862">
    <property type="entry name" value="Trans_reg_C"/>
    <property type="match status" value="1"/>
</dbReference>
<reference evidence="4 5" key="1">
    <citation type="submission" date="2018-05" db="EMBL/GenBank/DDBJ databases">
        <title>Complete genome sequence of Massilia oculi sp. nov. CCUG 43427T (=DSM 26321T), the type strain of M. oculi, and comparison with genome sequences of other Massilia strains.</title>
        <authorList>
            <person name="Zhu B."/>
        </authorList>
    </citation>
    <scope>NUCLEOTIDE SEQUENCE [LARGE SCALE GENOMIC DNA]</scope>
    <source>
        <strain evidence="4 5">CCUG 43427</strain>
    </source>
</reference>
<dbReference type="PANTHER" id="PTHR47691:SF3">
    <property type="entry name" value="HTH-TYPE TRANSCRIPTIONAL REGULATOR RV0890C-RELATED"/>
    <property type="match status" value="1"/>
</dbReference>
<dbReference type="InterPro" id="IPR001867">
    <property type="entry name" value="OmpR/PhoB-type_DNA-bd"/>
</dbReference>
<dbReference type="Proteomes" id="UP000245820">
    <property type="component" value="Chromosome"/>
</dbReference>
<evidence type="ECO:0000313" key="5">
    <source>
        <dbReference type="Proteomes" id="UP000245820"/>
    </source>
</evidence>
<dbReference type="SUPFAM" id="SSF46894">
    <property type="entry name" value="C-terminal effector domain of the bipartite response regulators"/>
    <property type="match status" value="1"/>
</dbReference>
<dbReference type="GO" id="GO:0003677">
    <property type="term" value="F:DNA binding"/>
    <property type="evidence" value="ECO:0007669"/>
    <property type="project" value="UniProtKB-UniRule"/>
</dbReference>
<dbReference type="Gene3D" id="1.10.10.10">
    <property type="entry name" value="Winged helix-like DNA-binding domain superfamily/Winged helix DNA-binding domain"/>
    <property type="match status" value="1"/>
</dbReference>
<evidence type="ECO:0000259" key="3">
    <source>
        <dbReference type="PROSITE" id="PS51755"/>
    </source>
</evidence>
<keyword evidence="1 2" id="KW-0238">DNA-binding</keyword>
<dbReference type="PROSITE" id="PS51755">
    <property type="entry name" value="OMPR_PHOB"/>
    <property type="match status" value="1"/>
</dbReference>
<feature type="domain" description="OmpR/PhoB-type" evidence="3">
    <location>
        <begin position="12"/>
        <end position="109"/>
    </location>
</feature>
<dbReference type="PANTHER" id="PTHR47691">
    <property type="entry name" value="REGULATOR-RELATED"/>
    <property type="match status" value="1"/>
</dbReference>
<dbReference type="Pfam" id="PF00486">
    <property type="entry name" value="Trans_reg_C"/>
    <property type="match status" value="1"/>
</dbReference>
<proteinExistence type="predicted"/>
<protein>
    <recommendedName>
        <fullName evidence="3">OmpR/PhoB-type domain-containing protein</fullName>
    </recommendedName>
</protein>
<evidence type="ECO:0000256" key="1">
    <source>
        <dbReference type="ARBA" id="ARBA00023125"/>
    </source>
</evidence>
<dbReference type="EMBL" id="CP029343">
    <property type="protein sequence ID" value="AWL07022.1"/>
    <property type="molecule type" value="Genomic_DNA"/>
</dbReference>
<name>A0A2S2DNT3_9BURK</name>
<dbReference type="OrthoDB" id="9045337at2"/>
<dbReference type="InterPro" id="IPR036388">
    <property type="entry name" value="WH-like_DNA-bd_sf"/>
</dbReference>
<keyword evidence="5" id="KW-1185">Reference proteome</keyword>
<accession>A0A2S2DNT3</accession>
<feature type="DNA-binding region" description="OmpR/PhoB-type" evidence="2">
    <location>
        <begin position="12"/>
        <end position="109"/>
    </location>
</feature>
<dbReference type="AlphaFoldDB" id="A0A2S2DNT3"/>
<evidence type="ECO:0000256" key="2">
    <source>
        <dbReference type="PROSITE-ProRule" id="PRU01091"/>
    </source>
</evidence>
<sequence length="114" mass="12837">MMGTMTRDERAGYTLSFADFDIEPRLRRLSRGGAVVRIGARAFDILWLLAEAPGQVLEHRYLLERAWAGRVVGEANLRVQIAALRRALDVEGVERYILNVPGRGYLLTAAVVRR</sequence>